<dbReference type="InterPro" id="IPR023319">
    <property type="entry name" value="Tex-like_HTH_dom_sf"/>
</dbReference>
<dbReference type="InterPro" id="IPR032639">
    <property type="entry name" value="Tex_YqgF"/>
</dbReference>
<sequence length="692" mass="75233">MALSSQGATVPFIARYRKEATGGLDEVRVQAILDGAHRLRDLADRRAAVIASIEEQGKMTPELGRALEAAATRTELEDIYLPYRPRRRTRATIARERGLEPLAEMIWRQRSPAGDASELVRGFLDPERGVPGAEAALAGARDICAEWVAEDAALRGLARSVAARQCVLRSDVVAARRGERTKFEGYYAHREPFTSAPSHRILALLRGEAEGVLRVRLGLPDEDVVRLLTAKVVTQPRARFAEELRAAVADGWTRLLGPSLETELRAQLKDRADREAIEVFAENLRHLLLAPPAGGVRVLALDPGLRTGLKVAVLDATGRLLETATLYTERGSAERSRSAAVLLELLARYKAVLLAVGNGTGSREAEIFLRDALKDLETPPPVVSVSEQGASVYSASETARAELPGLDVSLRGAVSIGRRLQDPLSELVKIDPKSIGVGQYQHDVDQAALRKRLDEVVYSCVNAVGVDLNTASAELLEHVSGIGPTLARRIIARRDQVGPFPSRAALRDVSGLGPKAFEQAAGFLRVRGGERLDDSAVHPERYGVVRRMAEDLGVPVSQLVGSGELTRRIDWRRYAGPDLGEPTLRDIVAELEKPGRDPRGDFSAPAFRPDLSSLGDLREGMVLEGVVTNVTAFGAFVDVGVHQDGLVHVSELANRFVRDPAEVVRLGDRLAVKVLKVDLERRRLSLSLRALA</sequence>
<name>A0A934K4J3_9BACT</name>
<dbReference type="FunFam" id="3.30.420.140:FF:000001">
    <property type="entry name" value="RNA-binding transcriptional accessory protein"/>
    <property type="match status" value="1"/>
</dbReference>
<dbReference type="InterPro" id="IPR012337">
    <property type="entry name" value="RNaseH-like_sf"/>
</dbReference>
<organism evidence="2 3">
    <name type="scientific">Candidatus Nephthysia bennettiae</name>
    <dbReference type="NCBI Taxonomy" id="3127016"/>
    <lineage>
        <taxon>Bacteria</taxon>
        <taxon>Bacillati</taxon>
        <taxon>Candidatus Dormiibacterota</taxon>
        <taxon>Candidatus Dormibacteria</taxon>
        <taxon>Candidatus Dormibacterales</taxon>
        <taxon>Candidatus Dormibacteraceae</taxon>
        <taxon>Candidatus Nephthysia</taxon>
    </lineage>
</organism>
<dbReference type="InterPro" id="IPR010994">
    <property type="entry name" value="RuvA_2-like"/>
</dbReference>
<dbReference type="CDD" id="cd05685">
    <property type="entry name" value="S1_Tex"/>
    <property type="match status" value="1"/>
</dbReference>
<dbReference type="SMART" id="SM00732">
    <property type="entry name" value="YqgFc"/>
    <property type="match status" value="1"/>
</dbReference>
<dbReference type="InterPro" id="IPR006641">
    <property type="entry name" value="YqgF/RNaseH-like_dom"/>
</dbReference>
<dbReference type="PROSITE" id="PS50126">
    <property type="entry name" value="S1"/>
    <property type="match status" value="1"/>
</dbReference>
<dbReference type="InterPro" id="IPR050437">
    <property type="entry name" value="Ribos_protein_bS1-like"/>
</dbReference>
<dbReference type="InterPro" id="IPR041692">
    <property type="entry name" value="HHH_9"/>
</dbReference>
<evidence type="ECO:0000313" key="3">
    <source>
        <dbReference type="Proteomes" id="UP000612893"/>
    </source>
</evidence>
<dbReference type="Pfam" id="PF00575">
    <property type="entry name" value="S1"/>
    <property type="match status" value="1"/>
</dbReference>
<evidence type="ECO:0000313" key="2">
    <source>
        <dbReference type="EMBL" id="MBJ7600312.1"/>
    </source>
</evidence>
<dbReference type="Pfam" id="PF12836">
    <property type="entry name" value="HHH_3"/>
    <property type="match status" value="1"/>
</dbReference>
<dbReference type="Pfam" id="PF09371">
    <property type="entry name" value="Tex_N"/>
    <property type="match status" value="1"/>
</dbReference>
<dbReference type="InterPro" id="IPR003029">
    <property type="entry name" value="S1_domain"/>
</dbReference>
<dbReference type="EMBL" id="JAEKNR010000198">
    <property type="protein sequence ID" value="MBJ7600312.1"/>
    <property type="molecule type" value="Genomic_DNA"/>
</dbReference>
<dbReference type="InterPro" id="IPR037027">
    <property type="entry name" value="YqgF/RNaseH-like_dom_sf"/>
</dbReference>
<dbReference type="Pfam" id="PF16921">
    <property type="entry name" value="Tex_YqgF"/>
    <property type="match status" value="1"/>
</dbReference>
<comment type="caution">
    <text evidence="2">The sequence shown here is derived from an EMBL/GenBank/DDBJ whole genome shotgun (WGS) entry which is preliminary data.</text>
</comment>
<dbReference type="Proteomes" id="UP000612893">
    <property type="component" value="Unassembled WGS sequence"/>
</dbReference>
<dbReference type="GO" id="GO:0003729">
    <property type="term" value="F:mRNA binding"/>
    <property type="evidence" value="ECO:0007669"/>
    <property type="project" value="UniProtKB-ARBA"/>
</dbReference>
<dbReference type="InterPro" id="IPR023323">
    <property type="entry name" value="Tex-like_dom_sf"/>
</dbReference>
<dbReference type="AlphaFoldDB" id="A0A934K4J3"/>
<dbReference type="Pfam" id="PF22706">
    <property type="entry name" value="Tex_central_region"/>
    <property type="match status" value="1"/>
</dbReference>
<dbReference type="Gene3D" id="3.30.420.140">
    <property type="entry name" value="YqgF/RNase H-like domain"/>
    <property type="match status" value="1"/>
</dbReference>
<reference evidence="2" key="1">
    <citation type="submission" date="2020-10" db="EMBL/GenBank/DDBJ databases">
        <title>Ca. Dormibacterota MAGs.</title>
        <authorList>
            <person name="Montgomery K."/>
        </authorList>
    </citation>
    <scope>NUCLEOTIDE SEQUENCE [LARGE SCALE GENOMIC DNA]</scope>
    <source>
        <strain evidence="2">SC8812_S17_10</strain>
    </source>
</reference>
<keyword evidence="3" id="KW-1185">Reference proteome</keyword>
<dbReference type="FunFam" id="1.10.10.650:FF:000001">
    <property type="entry name" value="S1 RNA-binding domain 1"/>
    <property type="match status" value="1"/>
</dbReference>
<dbReference type="Pfam" id="PF17674">
    <property type="entry name" value="HHH_9"/>
    <property type="match status" value="1"/>
</dbReference>
<dbReference type="Gene3D" id="1.10.3500.10">
    <property type="entry name" value="Tex N-terminal region-like"/>
    <property type="match status" value="1"/>
</dbReference>
<dbReference type="Gene3D" id="2.40.50.140">
    <property type="entry name" value="Nucleic acid-binding proteins"/>
    <property type="match status" value="1"/>
</dbReference>
<dbReference type="SUPFAM" id="SSF158832">
    <property type="entry name" value="Tex N-terminal region-like"/>
    <property type="match status" value="1"/>
</dbReference>
<feature type="domain" description="S1 motif" evidence="1">
    <location>
        <begin position="620"/>
        <end position="689"/>
    </location>
</feature>
<dbReference type="SUPFAM" id="SSF53098">
    <property type="entry name" value="Ribonuclease H-like"/>
    <property type="match status" value="1"/>
</dbReference>
<dbReference type="PANTHER" id="PTHR10724">
    <property type="entry name" value="30S RIBOSOMAL PROTEIN S1"/>
    <property type="match status" value="1"/>
</dbReference>
<dbReference type="Gene3D" id="1.10.150.310">
    <property type="entry name" value="Tex RuvX-like domain-like"/>
    <property type="match status" value="1"/>
</dbReference>
<gene>
    <name evidence="2" type="ORF">JF922_19835</name>
</gene>
<dbReference type="InterPro" id="IPR044146">
    <property type="entry name" value="S1_Tex"/>
</dbReference>
<evidence type="ECO:0000259" key="1">
    <source>
        <dbReference type="PROSITE" id="PS50126"/>
    </source>
</evidence>
<proteinExistence type="predicted"/>
<dbReference type="FunFam" id="2.40.50.140:FF:000051">
    <property type="entry name" value="RNA-binding transcriptional accessory protein"/>
    <property type="match status" value="1"/>
</dbReference>
<dbReference type="Gene3D" id="1.10.10.650">
    <property type="entry name" value="RuvA domain 2-like"/>
    <property type="match status" value="1"/>
</dbReference>
<accession>A0A934K4J3</accession>
<protein>
    <submittedName>
        <fullName evidence="2">RNA-binding transcriptional accessory protein</fullName>
    </submittedName>
</protein>
<dbReference type="GO" id="GO:0005737">
    <property type="term" value="C:cytoplasm"/>
    <property type="evidence" value="ECO:0007669"/>
    <property type="project" value="UniProtKB-ARBA"/>
</dbReference>
<dbReference type="SMART" id="SM00316">
    <property type="entry name" value="S1"/>
    <property type="match status" value="1"/>
</dbReference>
<dbReference type="InterPro" id="IPR012340">
    <property type="entry name" value="NA-bd_OB-fold"/>
</dbReference>
<dbReference type="PANTHER" id="PTHR10724:SF10">
    <property type="entry name" value="S1 RNA-BINDING DOMAIN-CONTAINING PROTEIN 1"/>
    <property type="match status" value="1"/>
</dbReference>
<dbReference type="InterPro" id="IPR018974">
    <property type="entry name" value="Tex-like_N"/>
</dbReference>
<dbReference type="InterPro" id="IPR055179">
    <property type="entry name" value="Tex-like_central_region"/>
</dbReference>
<dbReference type="SUPFAM" id="SSF47781">
    <property type="entry name" value="RuvA domain 2-like"/>
    <property type="match status" value="2"/>
</dbReference>
<dbReference type="SUPFAM" id="SSF50249">
    <property type="entry name" value="Nucleic acid-binding proteins"/>
    <property type="match status" value="1"/>
</dbReference>